<feature type="region of interest" description="Disordered" evidence="1">
    <location>
        <begin position="52"/>
        <end position="75"/>
    </location>
</feature>
<proteinExistence type="predicted"/>
<dbReference type="Proteomes" id="UP001595824">
    <property type="component" value="Unassembled WGS sequence"/>
</dbReference>
<dbReference type="RefSeq" id="WP_381737848.1">
    <property type="nucleotide sequence ID" value="NZ_JBHSDP010000009.1"/>
</dbReference>
<dbReference type="PANTHER" id="PTHR38589">
    <property type="entry name" value="BLR0621 PROTEIN"/>
    <property type="match status" value="1"/>
</dbReference>
<dbReference type="InterPro" id="IPR005490">
    <property type="entry name" value="LD_TPept_cat_dom"/>
</dbReference>
<gene>
    <name evidence="3" type="ORF">ACFPC0_08525</name>
</gene>
<sequence length="196" mass="21964">MKPARVPGVGERMWQRVPAGTRQILTVYGDGKNSPDGTAVLYEKHGNAWQRVDSWPTHNGKQGWSTDHREGDERSPVGVFTLSDAGGLLDDPGTRFPYTQDEDAFASPYYWDEAHWHDFDYVIAIDYNRRTGTRPDDPTRPLGQRKGGGIWLHLDHGDGTLGCVSLPESAMEYLLRTLDPKDRPVVVMGDKDDLKA</sequence>
<dbReference type="Pfam" id="PF03734">
    <property type="entry name" value="YkuD"/>
    <property type="match status" value="1"/>
</dbReference>
<organism evidence="3 4">
    <name type="scientific">Streptomyces andamanensis</name>
    <dbReference type="NCBI Taxonomy" id="1565035"/>
    <lineage>
        <taxon>Bacteria</taxon>
        <taxon>Bacillati</taxon>
        <taxon>Actinomycetota</taxon>
        <taxon>Actinomycetes</taxon>
        <taxon>Kitasatosporales</taxon>
        <taxon>Streptomycetaceae</taxon>
        <taxon>Streptomyces</taxon>
    </lineage>
</organism>
<feature type="domain" description="L,D-TPase catalytic" evidence="2">
    <location>
        <begin position="51"/>
        <end position="187"/>
    </location>
</feature>
<feature type="compositionally biased region" description="Polar residues" evidence="1">
    <location>
        <begin position="56"/>
        <end position="65"/>
    </location>
</feature>
<evidence type="ECO:0000259" key="2">
    <source>
        <dbReference type="Pfam" id="PF03734"/>
    </source>
</evidence>
<accession>A0ABV8TBC3</accession>
<keyword evidence="4" id="KW-1185">Reference proteome</keyword>
<dbReference type="EMBL" id="JBHSDP010000009">
    <property type="protein sequence ID" value="MFC4327873.1"/>
    <property type="molecule type" value="Genomic_DNA"/>
</dbReference>
<dbReference type="PANTHER" id="PTHR38589:SF1">
    <property type="entry name" value="BLR0621 PROTEIN"/>
    <property type="match status" value="1"/>
</dbReference>
<evidence type="ECO:0000256" key="1">
    <source>
        <dbReference type="SAM" id="MobiDB-lite"/>
    </source>
</evidence>
<name>A0ABV8TBC3_9ACTN</name>
<feature type="compositionally biased region" description="Basic and acidic residues" evidence="1">
    <location>
        <begin position="66"/>
        <end position="75"/>
    </location>
</feature>
<protein>
    <submittedName>
        <fullName evidence="3">L,D-transpeptidase family protein</fullName>
    </submittedName>
</protein>
<comment type="caution">
    <text evidence="3">The sequence shown here is derived from an EMBL/GenBank/DDBJ whole genome shotgun (WGS) entry which is preliminary data.</text>
</comment>
<reference evidence="4" key="1">
    <citation type="journal article" date="2019" name="Int. J. Syst. Evol. Microbiol.">
        <title>The Global Catalogue of Microorganisms (GCM) 10K type strain sequencing project: providing services to taxonomists for standard genome sequencing and annotation.</title>
        <authorList>
            <consortium name="The Broad Institute Genomics Platform"/>
            <consortium name="The Broad Institute Genome Sequencing Center for Infectious Disease"/>
            <person name="Wu L."/>
            <person name="Ma J."/>
        </authorList>
    </citation>
    <scope>NUCLEOTIDE SEQUENCE [LARGE SCALE GENOMIC DNA]</scope>
    <source>
        <strain evidence="4">PCU 347</strain>
    </source>
</reference>
<evidence type="ECO:0000313" key="3">
    <source>
        <dbReference type="EMBL" id="MFC4327873.1"/>
    </source>
</evidence>
<evidence type="ECO:0000313" key="4">
    <source>
        <dbReference type="Proteomes" id="UP001595824"/>
    </source>
</evidence>